<name>A0AAV5TYV4_9BILA</name>
<sequence length="68" mass="7195">RPMSNIRYVVNHVTVYKRPANLTTLAHSIYTPPNSAACGVDLGVGKEYLLAGFIASGGNLSTVMCGQV</sequence>
<evidence type="ECO:0000256" key="2">
    <source>
        <dbReference type="ARBA" id="ARBA00022525"/>
    </source>
</evidence>
<protein>
    <recommendedName>
        <fullName evidence="5">NTR domain-containing protein</fullName>
    </recommendedName>
</protein>
<dbReference type="GO" id="GO:0005615">
    <property type="term" value="C:extracellular space"/>
    <property type="evidence" value="ECO:0007669"/>
    <property type="project" value="TreeGrafter"/>
</dbReference>
<dbReference type="GO" id="GO:0051045">
    <property type="term" value="P:negative regulation of membrane protein ectodomain proteolysis"/>
    <property type="evidence" value="ECO:0007669"/>
    <property type="project" value="TreeGrafter"/>
</dbReference>
<dbReference type="InterPro" id="IPR008993">
    <property type="entry name" value="TIMP-like_OB-fold"/>
</dbReference>
<proteinExistence type="predicted"/>
<comment type="caution">
    <text evidence="3">The sequence shown here is derived from an EMBL/GenBank/DDBJ whole genome shotgun (WGS) entry which is preliminary data.</text>
</comment>
<keyword evidence="2" id="KW-0964">Secreted</keyword>
<gene>
    <name evidence="3" type="ORF">PENTCL1PPCAC_21599</name>
</gene>
<dbReference type="Pfam" id="PF00965">
    <property type="entry name" value="TIMP"/>
    <property type="match status" value="1"/>
</dbReference>
<dbReference type="PANTHER" id="PTHR11844">
    <property type="entry name" value="METALLOPROTEASE INHIBITOR"/>
    <property type="match status" value="1"/>
</dbReference>
<dbReference type="GO" id="GO:0008191">
    <property type="term" value="F:metalloendopeptidase inhibitor activity"/>
    <property type="evidence" value="ECO:0007669"/>
    <property type="project" value="InterPro"/>
</dbReference>
<accession>A0AAV5TYV4</accession>
<dbReference type="GO" id="GO:0002020">
    <property type="term" value="F:protease binding"/>
    <property type="evidence" value="ECO:0007669"/>
    <property type="project" value="TreeGrafter"/>
</dbReference>
<dbReference type="EMBL" id="BTSX01000005">
    <property type="protein sequence ID" value="GMS99424.1"/>
    <property type="molecule type" value="Genomic_DNA"/>
</dbReference>
<evidence type="ECO:0000256" key="1">
    <source>
        <dbReference type="ARBA" id="ARBA00004613"/>
    </source>
</evidence>
<dbReference type="Proteomes" id="UP001432027">
    <property type="component" value="Unassembled WGS sequence"/>
</dbReference>
<evidence type="ECO:0000313" key="3">
    <source>
        <dbReference type="EMBL" id="GMS99424.1"/>
    </source>
</evidence>
<feature type="non-terminal residue" evidence="3">
    <location>
        <position position="68"/>
    </location>
</feature>
<dbReference type="InterPro" id="IPR001820">
    <property type="entry name" value="TIMP"/>
</dbReference>
<dbReference type="PANTHER" id="PTHR11844:SF29">
    <property type="entry name" value="METALLOPROTEINASE INHIBITOR TAG-225-RELATED"/>
    <property type="match status" value="1"/>
</dbReference>
<dbReference type="GO" id="GO:0031012">
    <property type="term" value="C:extracellular matrix"/>
    <property type="evidence" value="ECO:0007669"/>
    <property type="project" value="TreeGrafter"/>
</dbReference>
<dbReference type="Gene3D" id="2.40.50.120">
    <property type="match status" value="1"/>
</dbReference>
<comment type="subcellular location">
    <subcellularLocation>
        <location evidence="1">Secreted</location>
    </subcellularLocation>
</comment>
<evidence type="ECO:0000313" key="4">
    <source>
        <dbReference type="Proteomes" id="UP001432027"/>
    </source>
</evidence>
<evidence type="ECO:0008006" key="5">
    <source>
        <dbReference type="Google" id="ProtNLM"/>
    </source>
</evidence>
<organism evidence="3 4">
    <name type="scientific">Pristionchus entomophagus</name>
    <dbReference type="NCBI Taxonomy" id="358040"/>
    <lineage>
        <taxon>Eukaryota</taxon>
        <taxon>Metazoa</taxon>
        <taxon>Ecdysozoa</taxon>
        <taxon>Nematoda</taxon>
        <taxon>Chromadorea</taxon>
        <taxon>Rhabditida</taxon>
        <taxon>Rhabditina</taxon>
        <taxon>Diplogasteromorpha</taxon>
        <taxon>Diplogasteroidea</taxon>
        <taxon>Neodiplogasteridae</taxon>
        <taxon>Pristionchus</taxon>
    </lineage>
</organism>
<feature type="non-terminal residue" evidence="3">
    <location>
        <position position="1"/>
    </location>
</feature>
<dbReference type="AlphaFoldDB" id="A0AAV5TYV4"/>
<reference evidence="3" key="1">
    <citation type="submission" date="2023-10" db="EMBL/GenBank/DDBJ databases">
        <title>Genome assembly of Pristionchus species.</title>
        <authorList>
            <person name="Yoshida K."/>
            <person name="Sommer R.J."/>
        </authorList>
    </citation>
    <scope>NUCLEOTIDE SEQUENCE</scope>
    <source>
        <strain evidence="3">RS0144</strain>
    </source>
</reference>
<dbReference type="SUPFAM" id="SSF50242">
    <property type="entry name" value="TIMP-like"/>
    <property type="match status" value="1"/>
</dbReference>
<keyword evidence="4" id="KW-1185">Reference proteome</keyword>